<dbReference type="SUPFAM" id="SSF56349">
    <property type="entry name" value="DNA breaking-rejoining enzymes"/>
    <property type="match status" value="1"/>
</dbReference>
<dbReference type="PANTHER" id="PTHR30349:SF64">
    <property type="entry name" value="PROPHAGE INTEGRASE INTD-RELATED"/>
    <property type="match status" value="1"/>
</dbReference>
<evidence type="ECO:0000313" key="5">
    <source>
        <dbReference type="Proteomes" id="UP000521227"/>
    </source>
</evidence>
<dbReference type="Gene3D" id="1.10.443.10">
    <property type="entry name" value="Intergrase catalytic core"/>
    <property type="match status" value="1"/>
</dbReference>
<dbReference type="PROSITE" id="PS51898">
    <property type="entry name" value="TYR_RECOMBINASE"/>
    <property type="match status" value="1"/>
</dbReference>
<evidence type="ECO:0000259" key="3">
    <source>
        <dbReference type="PROSITE" id="PS51898"/>
    </source>
</evidence>
<dbReference type="AlphaFoldDB" id="A0A840MYV3"/>
<dbReference type="GO" id="GO:0015074">
    <property type="term" value="P:DNA integration"/>
    <property type="evidence" value="ECO:0007669"/>
    <property type="project" value="UniProtKB-KW"/>
</dbReference>
<evidence type="ECO:0000313" key="4">
    <source>
        <dbReference type="EMBL" id="MBB5053459.1"/>
    </source>
</evidence>
<evidence type="ECO:0000256" key="2">
    <source>
        <dbReference type="ARBA" id="ARBA00023172"/>
    </source>
</evidence>
<dbReference type="Proteomes" id="UP000521227">
    <property type="component" value="Unassembled WGS sequence"/>
</dbReference>
<comment type="caution">
    <text evidence="4">The sequence shown here is derived from an EMBL/GenBank/DDBJ whole genome shotgun (WGS) entry which is preliminary data.</text>
</comment>
<proteinExistence type="predicted"/>
<accession>A0A840MYV3</accession>
<feature type="domain" description="Tyr recombinase" evidence="3">
    <location>
        <begin position="5"/>
        <end position="191"/>
    </location>
</feature>
<protein>
    <submittedName>
        <fullName evidence="4">Integrase/recombinase XerD</fullName>
    </submittedName>
</protein>
<gene>
    <name evidence="4" type="ORF">HNQ36_003450</name>
</gene>
<dbReference type="PANTHER" id="PTHR30349">
    <property type="entry name" value="PHAGE INTEGRASE-RELATED"/>
    <property type="match status" value="1"/>
</dbReference>
<keyword evidence="1" id="KW-0229">DNA integration</keyword>
<sequence>MSLGKQAKTLSPRQVDLLLQSVRGRRHASRNAVICLLSARAGLRAHEIANLTWSMLSDASGGIGTDIRLEDRASKGRSGRVIPMNRELREALSVWRAEQNLVSEHVVSTERSSRTTAQAIVNMFFRWYSDLRFVGCSSHSGRRTFITNAARKISSVGGSLRDVQLLAGHSDLRITQRYIDGEAEAQRRVVELV</sequence>
<dbReference type="Pfam" id="PF00589">
    <property type="entry name" value="Phage_integrase"/>
    <property type="match status" value="1"/>
</dbReference>
<dbReference type="InterPro" id="IPR002104">
    <property type="entry name" value="Integrase_catalytic"/>
</dbReference>
<dbReference type="GO" id="GO:0006310">
    <property type="term" value="P:DNA recombination"/>
    <property type="evidence" value="ECO:0007669"/>
    <property type="project" value="UniProtKB-KW"/>
</dbReference>
<dbReference type="InterPro" id="IPR013762">
    <property type="entry name" value="Integrase-like_cat_sf"/>
</dbReference>
<evidence type="ECO:0000256" key="1">
    <source>
        <dbReference type="ARBA" id="ARBA00022908"/>
    </source>
</evidence>
<dbReference type="InterPro" id="IPR050090">
    <property type="entry name" value="Tyrosine_recombinase_XerCD"/>
</dbReference>
<organism evidence="4 5">
    <name type="scientific">Afipia massiliensis</name>
    <dbReference type="NCBI Taxonomy" id="211460"/>
    <lineage>
        <taxon>Bacteria</taxon>
        <taxon>Pseudomonadati</taxon>
        <taxon>Pseudomonadota</taxon>
        <taxon>Alphaproteobacteria</taxon>
        <taxon>Hyphomicrobiales</taxon>
        <taxon>Nitrobacteraceae</taxon>
        <taxon>Afipia</taxon>
    </lineage>
</organism>
<dbReference type="InterPro" id="IPR011010">
    <property type="entry name" value="DNA_brk_join_enz"/>
</dbReference>
<dbReference type="CDD" id="cd00397">
    <property type="entry name" value="DNA_BRE_C"/>
    <property type="match status" value="1"/>
</dbReference>
<dbReference type="GO" id="GO:0003677">
    <property type="term" value="F:DNA binding"/>
    <property type="evidence" value="ECO:0007669"/>
    <property type="project" value="InterPro"/>
</dbReference>
<name>A0A840MYV3_9BRAD</name>
<dbReference type="EMBL" id="JACHIJ010000004">
    <property type="protein sequence ID" value="MBB5053459.1"/>
    <property type="molecule type" value="Genomic_DNA"/>
</dbReference>
<reference evidence="4 5" key="1">
    <citation type="submission" date="2020-08" db="EMBL/GenBank/DDBJ databases">
        <title>Genomic Encyclopedia of Type Strains, Phase IV (KMG-IV): sequencing the most valuable type-strain genomes for metagenomic binning, comparative biology and taxonomic classification.</title>
        <authorList>
            <person name="Goeker M."/>
        </authorList>
    </citation>
    <scope>NUCLEOTIDE SEQUENCE [LARGE SCALE GENOMIC DNA]</scope>
    <source>
        <strain evidence="4 5">DSM 17498</strain>
    </source>
</reference>
<dbReference type="RefSeq" id="WP_184087029.1">
    <property type="nucleotide sequence ID" value="NZ_JACHIJ010000004.1"/>
</dbReference>
<keyword evidence="2" id="KW-0233">DNA recombination</keyword>